<dbReference type="PATRIC" id="fig|882.5.peg.1379"/>
<dbReference type="KEGG" id="dvu:DVU_1486"/>
<dbReference type="OrthoDB" id="5447059at2"/>
<dbReference type="PaxDb" id="882-DVU_1486"/>
<accession>Q72BZ8</accession>
<dbReference type="EMBL" id="AE017285">
    <property type="protein sequence ID" value="AAS95964.1"/>
    <property type="molecule type" value="Genomic_DNA"/>
</dbReference>
<name>Q72BZ8_NITV2</name>
<dbReference type="eggNOG" id="COG4733">
    <property type="taxonomic scope" value="Bacteria"/>
</dbReference>
<evidence type="ECO:0000259" key="1">
    <source>
        <dbReference type="Pfam" id="PF24801"/>
    </source>
</evidence>
<proteinExistence type="predicted"/>
<keyword evidence="3" id="KW-1185">Reference proteome</keyword>
<protein>
    <submittedName>
        <fullName evidence="2">Tail fiber protein, truncation</fullName>
    </submittedName>
</protein>
<dbReference type="AlphaFoldDB" id="Q72BZ8"/>
<dbReference type="HOGENOM" id="CLU_318017_0_0_7"/>
<sequence>MAVGGAVAINAVLPPGRVGSGRAIGADPLQESPNYGWAPTNPIENGRPVPILYGRKENFAPFKAGQFISTDGDKQYLNMLFIIGEGPVDAISDVKINGNPIGNYTEVVVETRQGTPDQSVIPAFNDAVSEQAVGVKISTNWHTVTLSGNNTQSIGIGISCLQGLWYANDKGGLDSLSVTIDIECRVIGATAWTHLDTQTITASQRAAVRRYWRYAVPTGHYEVRVRFNTPPASDTRHMSDTWWEYCHEIVPDDFRLPNMALFAVRALATDQLNGSAFTVTCTAERSTLPLPDGNGGTVSRPASNPAWMALDLLLNRRYGVAWPVSQVALQDFADAAAWCDEKGITGAMYFDTDMNFETAASYLGRFGRFRILPRGTSIGCISDRPEQFPDQGLLVTPANILNGTCGVGYAALTDRADAWEVTWFHPERGPETLFVPGEKYGIIAGRTPRIRQETLYPCTTEAQAYRWARYMDRCNRYLARTISLRCNVDALGSHVAPGRIIQIAHDLLHRTQSARVLTATPTEITLNRPVTLEPGTTYQVLVRHVDRQCADTGNELHESVTLAPVSQHTSTSTLHLAAPLQFAPSETATVTVGELGRNARWYRVLSIARTQDMRVQIEALEYDEAVYADEGQPPSIPSSATLPSVTALVATLMQVTEDLVAKRLVSLAWRGDAMRWSIFVRKLGSGGNAWWLAGTTADPSFIVRNLEVGFAYRIAVTATGHPADGQTVDVDFALNTPSGSIRPITAMDGGLEVPVYVTVGGEPTQLMGVF</sequence>
<dbReference type="Proteomes" id="UP000002194">
    <property type="component" value="Chromosome"/>
</dbReference>
<dbReference type="InterPro" id="IPR055385">
    <property type="entry name" value="GpJ_HDII-ins2"/>
</dbReference>
<dbReference type="STRING" id="882.DVU_1486"/>
<dbReference type="PANTHER" id="PTHR36251:SF2">
    <property type="entry name" value="GIFSY-2 PROPHAGE HOST SPECIFICITY PROTEIN J, PHAGE LAMBDA"/>
    <property type="match status" value="1"/>
</dbReference>
<dbReference type="EnsemblBacteria" id="AAS95964">
    <property type="protein sequence ID" value="AAS95964"/>
    <property type="gene ID" value="DVU_1486"/>
</dbReference>
<dbReference type="PANTHER" id="PTHR36251">
    <property type="entry name" value="FELS-1 PROPHAGE HOST SPECIFICITY PROTEIN-RELATED"/>
    <property type="match status" value="1"/>
</dbReference>
<reference evidence="2 3" key="1">
    <citation type="journal article" date="2004" name="Nat. Biotechnol.">
        <title>The genome sequence of the anaerobic, sulfate-reducing bacterium Desulfovibrio vulgaris Hildenborough.</title>
        <authorList>
            <person name="Heidelberg J.F."/>
            <person name="Seshadri R."/>
            <person name="Haveman S.A."/>
            <person name="Hemme C.L."/>
            <person name="Paulsen I.T."/>
            <person name="Kolonay J.F."/>
            <person name="Eisen J.A."/>
            <person name="Ward N."/>
            <person name="Methe B."/>
            <person name="Brinkac L.M."/>
            <person name="Daugherty S.C."/>
            <person name="Deboy R.T."/>
            <person name="Dodson R.J."/>
            <person name="Durkin A.S."/>
            <person name="Madupu R."/>
            <person name="Nelson W.C."/>
            <person name="Sullivan S.A."/>
            <person name="Fouts D."/>
            <person name="Haft D.H."/>
            <person name="Selengut J."/>
            <person name="Peterson J.D."/>
            <person name="Davidsen T.M."/>
            <person name="Zafar N."/>
            <person name="Zhou L."/>
            <person name="Radune D."/>
            <person name="Dimitrov G."/>
            <person name="Hance M."/>
            <person name="Tran K."/>
            <person name="Khouri H."/>
            <person name="Gill J."/>
            <person name="Utterback T.R."/>
            <person name="Feldblyum T.V."/>
            <person name="Wall J.D."/>
            <person name="Voordouw G."/>
            <person name="Fraser C.M."/>
        </authorList>
    </citation>
    <scope>NUCLEOTIDE SEQUENCE [LARGE SCALE GENOMIC DNA]</scope>
    <source>
        <strain evidence="3">ATCC 29579 / DSM 644 / NCIMB 8303 / VKM B-1760 / Hildenborough</strain>
    </source>
</reference>
<gene>
    <name evidence="2" type="ordered locus">DVU_1486</name>
</gene>
<organism evidence="2 3">
    <name type="scientific">Nitratidesulfovibrio vulgaris (strain ATCC 29579 / DSM 644 / CCUG 34227 / NCIMB 8303 / VKM B-1760 / Hildenborough)</name>
    <name type="common">Desulfovibrio vulgaris</name>
    <dbReference type="NCBI Taxonomy" id="882"/>
    <lineage>
        <taxon>Bacteria</taxon>
        <taxon>Pseudomonadati</taxon>
        <taxon>Thermodesulfobacteriota</taxon>
        <taxon>Desulfovibrionia</taxon>
        <taxon>Desulfovibrionales</taxon>
        <taxon>Desulfovibrionaceae</taxon>
        <taxon>Nitratidesulfovibrio</taxon>
    </lineage>
</organism>
<dbReference type="PhylomeDB" id="Q72BZ8"/>
<dbReference type="InterPro" id="IPR053171">
    <property type="entry name" value="Viral_Tip_Attach_Protein"/>
</dbReference>
<dbReference type="Pfam" id="PF24801">
    <property type="entry name" value="FNIII-A_GpJ"/>
    <property type="match status" value="1"/>
</dbReference>
<evidence type="ECO:0000313" key="3">
    <source>
        <dbReference type="Proteomes" id="UP000002194"/>
    </source>
</evidence>
<evidence type="ECO:0000313" key="2">
    <source>
        <dbReference type="EMBL" id="AAS95964.1"/>
    </source>
</evidence>
<feature type="domain" description="Tip attachment protein J HDII-ins2" evidence="1">
    <location>
        <begin position="128"/>
        <end position="251"/>
    </location>
</feature>
<dbReference type="NCBIfam" id="NF040662">
    <property type="entry name" value="attach_TipJ_rel"/>
    <property type="match status" value="1"/>
</dbReference>